<dbReference type="GO" id="GO:0050566">
    <property type="term" value="F:asparaginyl-tRNA synthase (glutamine-hydrolyzing) activity"/>
    <property type="evidence" value="ECO:0007669"/>
    <property type="project" value="RHEA"/>
</dbReference>
<dbReference type="NCBIfam" id="NF004014">
    <property type="entry name" value="PRK05477.1-4"/>
    <property type="match status" value="1"/>
</dbReference>
<keyword evidence="5 11" id="KW-0547">Nucleotide-binding</keyword>
<organism evidence="13 14">
    <name type="scientific">Reichenbachiella agariperforans</name>
    <dbReference type="NCBI Taxonomy" id="156994"/>
    <lineage>
        <taxon>Bacteria</taxon>
        <taxon>Pseudomonadati</taxon>
        <taxon>Bacteroidota</taxon>
        <taxon>Cytophagia</taxon>
        <taxon>Cytophagales</taxon>
        <taxon>Reichenbachiellaceae</taxon>
        <taxon>Reichenbachiella</taxon>
    </lineage>
</organism>
<evidence type="ECO:0000313" key="14">
    <source>
        <dbReference type="Proteomes" id="UP000184474"/>
    </source>
</evidence>
<comment type="subunit">
    <text evidence="2 11">Heterotrimer of A, B and C subunits.</text>
</comment>
<gene>
    <name evidence="11" type="primary">gatB</name>
    <name evidence="13" type="ORF">SAMN04488028_101839</name>
</gene>
<dbReference type="RefSeq" id="WP_073119628.1">
    <property type="nucleotide sequence ID" value="NZ_FRAA01000001.1"/>
</dbReference>
<dbReference type="InterPro" id="IPR004413">
    <property type="entry name" value="GatB"/>
</dbReference>
<evidence type="ECO:0000256" key="7">
    <source>
        <dbReference type="ARBA" id="ARBA00022917"/>
    </source>
</evidence>
<dbReference type="NCBIfam" id="NF004012">
    <property type="entry name" value="PRK05477.1-2"/>
    <property type="match status" value="1"/>
</dbReference>
<dbReference type="EC" id="6.3.5.-" evidence="11"/>
<evidence type="ECO:0000256" key="10">
    <source>
        <dbReference type="ARBA" id="ARBA00047913"/>
    </source>
</evidence>
<dbReference type="InterPro" id="IPR014746">
    <property type="entry name" value="Gln_synth/guanido_kin_cat_dom"/>
</dbReference>
<dbReference type="InterPro" id="IPR006075">
    <property type="entry name" value="Asn/Gln-tRNA_Trfase_suB/E_cat"/>
</dbReference>
<evidence type="ECO:0000256" key="11">
    <source>
        <dbReference type="HAMAP-Rule" id="MF_00121"/>
    </source>
</evidence>
<dbReference type="EMBL" id="FRAA01000001">
    <property type="protein sequence ID" value="SHJ66629.1"/>
    <property type="molecule type" value="Genomic_DNA"/>
</dbReference>
<dbReference type="FunFam" id="1.10.10.410:FF:000001">
    <property type="entry name" value="Aspartyl/glutamyl-tRNA(Asn/Gln) amidotransferase subunit B"/>
    <property type="match status" value="1"/>
</dbReference>
<name>A0A1M6L6E3_REIAG</name>
<dbReference type="InterPro" id="IPR003789">
    <property type="entry name" value="Asn/Gln_tRNA_amidoTrase-B-like"/>
</dbReference>
<evidence type="ECO:0000256" key="8">
    <source>
        <dbReference type="ARBA" id="ARBA00024799"/>
    </source>
</evidence>
<evidence type="ECO:0000256" key="5">
    <source>
        <dbReference type="ARBA" id="ARBA00022741"/>
    </source>
</evidence>
<proteinExistence type="inferred from homology"/>
<evidence type="ECO:0000256" key="6">
    <source>
        <dbReference type="ARBA" id="ARBA00022840"/>
    </source>
</evidence>
<dbReference type="GO" id="GO:0006412">
    <property type="term" value="P:translation"/>
    <property type="evidence" value="ECO:0007669"/>
    <property type="project" value="UniProtKB-UniRule"/>
</dbReference>
<accession>A0A1M6L6E3</accession>
<dbReference type="GO" id="GO:0016740">
    <property type="term" value="F:transferase activity"/>
    <property type="evidence" value="ECO:0007669"/>
    <property type="project" value="UniProtKB-KW"/>
</dbReference>
<dbReference type="NCBIfam" id="TIGR00133">
    <property type="entry name" value="gatB"/>
    <property type="match status" value="1"/>
</dbReference>
<dbReference type="PROSITE" id="PS01234">
    <property type="entry name" value="GATB"/>
    <property type="match status" value="1"/>
</dbReference>
<dbReference type="HAMAP" id="MF_00121">
    <property type="entry name" value="GatB"/>
    <property type="match status" value="1"/>
</dbReference>
<dbReference type="Pfam" id="PF02934">
    <property type="entry name" value="GatB_N"/>
    <property type="match status" value="1"/>
</dbReference>
<evidence type="ECO:0000313" key="13">
    <source>
        <dbReference type="EMBL" id="SHJ66629.1"/>
    </source>
</evidence>
<dbReference type="Gene3D" id="1.10.10.410">
    <property type="match status" value="1"/>
</dbReference>
<sequence>MKEKSSKYELVVGLEVHVQLATESKLFASDKNSFGDAPNTNVSPITLAHPGTLPKPNKKAIEYAIKMGLACNCEIAKVTSFDRKNYFYPDLPKGYQTTQDNQPICIGGYLDVKSGESMRRIDFNRIHVEEDAGKSMHDAAHQGTLLDYNRAGTPLIEMVTEPVISTAEEAGNLITEIRRIVRFLGVGDGNMEEGSLRCDANISLRPKGTQTLGQKVEIKNMNSIRNVQRAIQHEVTRQSHLLDQGKTIKQETRGFDDATGKTTSQRSKEEANDYRYFPCPDLLPIKISDSYLTEIKAMMPKLPAEIVKELQEKFNLTEYDADIIAESEDRADYFFHTAKICSHYKKIANWMIGPIQNYLAEHNQSLAQFSITPEKLHDLIDLVESGKLNYSTASTKVFLDMIANPDKSASETAKDLALFQDNDESGLQKIVDEVLEGMPDKVAAFKKGKKGLMGLFVGEVMKKSRGKANPQITTKLLNETLSK</sequence>
<keyword evidence="4 11" id="KW-0436">Ligase</keyword>
<evidence type="ECO:0000259" key="12">
    <source>
        <dbReference type="SMART" id="SM00845"/>
    </source>
</evidence>
<dbReference type="InterPro" id="IPR017958">
    <property type="entry name" value="Gln-tRNA_amidoTrfase_suB_CS"/>
</dbReference>
<keyword evidence="13" id="KW-0808">Transferase</keyword>
<evidence type="ECO:0000256" key="3">
    <source>
        <dbReference type="ARBA" id="ARBA00016923"/>
    </source>
</evidence>
<keyword evidence="6 11" id="KW-0067">ATP-binding</keyword>
<protein>
    <recommendedName>
        <fullName evidence="3 11">Aspartyl/glutamyl-tRNA(Asn/Gln) amidotransferase subunit B</fullName>
        <shortName evidence="11">Asp/Glu-ADT subunit B</shortName>
        <ecNumber evidence="11">6.3.5.-</ecNumber>
    </recommendedName>
</protein>
<dbReference type="InterPro" id="IPR017959">
    <property type="entry name" value="Asn/Gln-tRNA_amidoTrfase_suB/E"/>
</dbReference>
<comment type="catalytic activity">
    <reaction evidence="10 11">
        <text>L-glutamyl-tRNA(Gln) + L-glutamine + ATP + H2O = L-glutaminyl-tRNA(Gln) + L-glutamate + ADP + phosphate + H(+)</text>
        <dbReference type="Rhea" id="RHEA:17521"/>
        <dbReference type="Rhea" id="RHEA-COMP:9681"/>
        <dbReference type="Rhea" id="RHEA-COMP:9684"/>
        <dbReference type="ChEBI" id="CHEBI:15377"/>
        <dbReference type="ChEBI" id="CHEBI:15378"/>
        <dbReference type="ChEBI" id="CHEBI:29985"/>
        <dbReference type="ChEBI" id="CHEBI:30616"/>
        <dbReference type="ChEBI" id="CHEBI:43474"/>
        <dbReference type="ChEBI" id="CHEBI:58359"/>
        <dbReference type="ChEBI" id="CHEBI:78520"/>
        <dbReference type="ChEBI" id="CHEBI:78521"/>
        <dbReference type="ChEBI" id="CHEBI:456216"/>
    </reaction>
</comment>
<dbReference type="AlphaFoldDB" id="A0A1M6L6E3"/>
<dbReference type="SUPFAM" id="SSF55931">
    <property type="entry name" value="Glutamine synthetase/guanido kinase"/>
    <property type="match status" value="1"/>
</dbReference>
<keyword evidence="7 11" id="KW-0648">Protein biosynthesis</keyword>
<comment type="function">
    <text evidence="8 11">Allows the formation of correctly charged Asn-tRNA(Asn) or Gln-tRNA(Gln) through the transamidation of misacylated Asp-tRNA(Asn) or Glu-tRNA(Gln) in organisms which lack either or both of asparaginyl-tRNA or glutaminyl-tRNA synthetases. The reaction takes place in the presence of glutamine and ATP through an activated phospho-Asp-tRNA(Asn) or phospho-Glu-tRNA(Gln).</text>
</comment>
<feature type="domain" description="Asn/Gln amidotransferase" evidence="12">
    <location>
        <begin position="332"/>
        <end position="481"/>
    </location>
</feature>
<dbReference type="PANTHER" id="PTHR11659">
    <property type="entry name" value="GLUTAMYL-TRNA GLN AMIDOTRANSFERASE SUBUNIT B MITOCHONDRIAL AND PROKARYOTIC PET112-RELATED"/>
    <property type="match status" value="1"/>
</dbReference>
<reference evidence="14" key="1">
    <citation type="submission" date="2016-11" db="EMBL/GenBank/DDBJ databases">
        <authorList>
            <person name="Varghese N."/>
            <person name="Submissions S."/>
        </authorList>
    </citation>
    <scope>NUCLEOTIDE SEQUENCE [LARGE SCALE GENOMIC DNA]</scope>
    <source>
        <strain evidence="14">DSM 26134</strain>
    </source>
</reference>
<dbReference type="STRING" id="156994.SAMN04488028_101839"/>
<dbReference type="GO" id="GO:0050567">
    <property type="term" value="F:glutaminyl-tRNA synthase (glutamine-hydrolyzing) activity"/>
    <property type="evidence" value="ECO:0007669"/>
    <property type="project" value="UniProtKB-UniRule"/>
</dbReference>
<comment type="catalytic activity">
    <reaction evidence="9 11">
        <text>L-aspartyl-tRNA(Asn) + L-glutamine + ATP + H2O = L-asparaginyl-tRNA(Asn) + L-glutamate + ADP + phosphate + 2 H(+)</text>
        <dbReference type="Rhea" id="RHEA:14513"/>
        <dbReference type="Rhea" id="RHEA-COMP:9674"/>
        <dbReference type="Rhea" id="RHEA-COMP:9677"/>
        <dbReference type="ChEBI" id="CHEBI:15377"/>
        <dbReference type="ChEBI" id="CHEBI:15378"/>
        <dbReference type="ChEBI" id="CHEBI:29985"/>
        <dbReference type="ChEBI" id="CHEBI:30616"/>
        <dbReference type="ChEBI" id="CHEBI:43474"/>
        <dbReference type="ChEBI" id="CHEBI:58359"/>
        <dbReference type="ChEBI" id="CHEBI:78515"/>
        <dbReference type="ChEBI" id="CHEBI:78516"/>
        <dbReference type="ChEBI" id="CHEBI:456216"/>
    </reaction>
</comment>
<dbReference type="Pfam" id="PF02637">
    <property type="entry name" value="GatB_Yqey"/>
    <property type="match status" value="1"/>
</dbReference>
<dbReference type="InterPro" id="IPR023168">
    <property type="entry name" value="GatB_Yqey_C_2"/>
</dbReference>
<dbReference type="SMART" id="SM00845">
    <property type="entry name" value="GatB_Yqey"/>
    <property type="match status" value="1"/>
</dbReference>
<evidence type="ECO:0000256" key="9">
    <source>
        <dbReference type="ARBA" id="ARBA00047380"/>
    </source>
</evidence>
<evidence type="ECO:0000256" key="4">
    <source>
        <dbReference type="ARBA" id="ARBA00022598"/>
    </source>
</evidence>
<comment type="similarity">
    <text evidence="1 11">Belongs to the GatB/GatE family. GatB subfamily.</text>
</comment>
<dbReference type="Proteomes" id="UP000184474">
    <property type="component" value="Unassembled WGS sequence"/>
</dbReference>
<evidence type="ECO:0000256" key="2">
    <source>
        <dbReference type="ARBA" id="ARBA00011123"/>
    </source>
</evidence>
<dbReference type="InterPro" id="IPR018027">
    <property type="entry name" value="Asn/Gln_amidotransferase"/>
</dbReference>
<dbReference type="SUPFAM" id="SSF89095">
    <property type="entry name" value="GatB/YqeY motif"/>
    <property type="match status" value="1"/>
</dbReference>
<dbReference type="GO" id="GO:0005524">
    <property type="term" value="F:ATP binding"/>
    <property type="evidence" value="ECO:0007669"/>
    <property type="project" value="UniProtKB-KW"/>
</dbReference>
<evidence type="ECO:0000256" key="1">
    <source>
        <dbReference type="ARBA" id="ARBA00005306"/>
    </source>
</evidence>
<keyword evidence="14" id="KW-1185">Reference proteome</keyword>